<feature type="compositionally biased region" description="Polar residues" evidence="1">
    <location>
        <begin position="173"/>
        <end position="188"/>
    </location>
</feature>
<evidence type="ECO:0000313" key="2">
    <source>
        <dbReference type="EMBL" id="KAK8008884.1"/>
    </source>
</evidence>
<feature type="compositionally biased region" description="Gly residues" evidence="1">
    <location>
        <begin position="46"/>
        <end position="68"/>
    </location>
</feature>
<feature type="compositionally biased region" description="Basic and acidic residues" evidence="1">
    <location>
        <begin position="395"/>
        <end position="414"/>
    </location>
</feature>
<dbReference type="EMBL" id="JAQQWI010000016">
    <property type="protein sequence ID" value="KAK8008884.1"/>
    <property type="molecule type" value="Genomic_DNA"/>
</dbReference>
<dbReference type="Proteomes" id="UP001396898">
    <property type="component" value="Unassembled WGS sequence"/>
</dbReference>
<name>A0ABR1RF55_9PEZI</name>
<gene>
    <name evidence="2" type="ORF">PG991_011435</name>
</gene>
<evidence type="ECO:0000256" key="1">
    <source>
        <dbReference type="SAM" id="MobiDB-lite"/>
    </source>
</evidence>
<organism evidence="2 3">
    <name type="scientific">Apiospora marii</name>
    <dbReference type="NCBI Taxonomy" id="335849"/>
    <lineage>
        <taxon>Eukaryota</taxon>
        <taxon>Fungi</taxon>
        <taxon>Dikarya</taxon>
        <taxon>Ascomycota</taxon>
        <taxon>Pezizomycotina</taxon>
        <taxon>Sordariomycetes</taxon>
        <taxon>Xylariomycetidae</taxon>
        <taxon>Amphisphaeriales</taxon>
        <taxon>Apiosporaceae</taxon>
        <taxon>Apiospora</taxon>
    </lineage>
</organism>
<feature type="compositionally biased region" description="Low complexity" evidence="1">
    <location>
        <begin position="13"/>
        <end position="30"/>
    </location>
</feature>
<protein>
    <submittedName>
        <fullName evidence="2">Uncharacterized protein</fullName>
    </submittedName>
</protein>
<feature type="region of interest" description="Disordered" evidence="1">
    <location>
        <begin position="395"/>
        <end position="437"/>
    </location>
</feature>
<evidence type="ECO:0000313" key="3">
    <source>
        <dbReference type="Proteomes" id="UP001396898"/>
    </source>
</evidence>
<feature type="region of interest" description="Disordered" evidence="1">
    <location>
        <begin position="219"/>
        <end position="256"/>
    </location>
</feature>
<accession>A0ABR1RF55</accession>
<feature type="region of interest" description="Disordered" evidence="1">
    <location>
        <begin position="1"/>
        <end position="72"/>
    </location>
</feature>
<feature type="region of interest" description="Disordered" evidence="1">
    <location>
        <begin position="357"/>
        <end position="377"/>
    </location>
</feature>
<keyword evidence="3" id="KW-1185">Reference proteome</keyword>
<proteinExistence type="predicted"/>
<feature type="compositionally biased region" description="Polar residues" evidence="1">
    <location>
        <begin position="31"/>
        <end position="44"/>
    </location>
</feature>
<feature type="region of interest" description="Disordered" evidence="1">
    <location>
        <begin position="168"/>
        <end position="205"/>
    </location>
</feature>
<comment type="caution">
    <text evidence="2">The sequence shown here is derived from an EMBL/GenBank/DDBJ whole genome shotgun (WGS) entry which is preliminary data.</text>
</comment>
<feature type="compositionally biased region" description="Polar residues" evidence="1">
    <location>
        <begin position="245"/>
        <end position="254"/>
    </location>
</feature>
<reference evidence="2 3" key="1">
    <citation type="submission" date="2023-01" db="EMBL/GenBank/DDBJ databases">
        <title>Analysis of 21 Apiospora genomes using comparative genomics revels a genus with tremendous synthesis potential of carbohydrate active enzymes and secondary metabolites.</title>
        <authorList>
            <person name="Sorensen T."/>
        </authorList>
    </citation>
    <scope>NUCLEOTIDE SEQUENCE [LARGE SCALE GENOMIC DNA]</scope>
    <source>
        <strain evidence="2 3">CBS 20057</strain>
    </source>
</reference>
<sequence length="437" mass="46936">MPAYVPPHKLRQAPGGAAAEAGTADAPADTSPSNGTSPANSRFSTRGGGRAGFSGGIGRGDGRGGGRGWSTRPARVDASELYHYNDIKSHFWPGEEDASVTSNRSTFNDSDSRIGQLAYITLFKNANPRWGSDQIVFGKSNLGRLPDYQSQTEGKEDYFPKLIKESLADPGQSEPSLAQDNAPNTTASGGEEGLAAKDEPNPPLEAQNIPISVLMENSMNGNEGEEASSPAQQIPDDESEMAPGSHQSLGSNGNARKLVSIPPMDYVPSSHAPIAVFEEVRLNLFKFSGWHSVARVSILAPHSESLARMLQQKWERRDRLGNFMPVQRSPGQWSASLAHQWAVVKFERLASDVAPAAPTIEKLPPPPKPSTHGSEGEVKGVNEMLNDLRLKDHWVGQDSMNKVEGHKVVEKGEATPRPSGLSGGMTDQRENIPPPAE</sequence>